<dbReference type="EMBL" id="MYFO01000045">
    <property type="protein sequence ID" value="TFE83631.1"/>
    <property type="molecule type" value="Genomic_DNA"/>
</dbReference>
<gene>
    <name evidence="1" type="ORF">B5M42_22375</name>
</gene>
<dbReference type="InterPro" id="IPR049585">
    <property type="entry name" value="CdiI_EcoliA0-like"/>
</dbReference>
<protein>
    <submittedName>
        <fullName evidence="1">Uncharacterized protein</fullName>
    </submittedName>
</protein>
<dbReference type="OrthoDB" id="6565706at2"/>
<reference evidence="1 2" key="1">
    <citation type="submission" date="2017-03" db="EMBL/GenBank/DDBJ databases">
        <title>Isolation of Levoglucosan Utilizing Bacteria.</title>
        <authorList>
            <person name="Arya A.S."/>
        </authorList>
    </citation>
    <scope>NUCLEOTIDE SEQUENCE [LARGE SCALE GENOMIC DNA]</scope>
    <source>
        <strain evidence="1 2">MEC069</strain>
    </source>
</reference>
<proteinExistence type="predicted"/>
<dbReference type="RefSeq" id="WP_134756966.1">
    <property type="nucleotide sequence ID" value="NZ_MYFO02000024.1"/>
</dbReference>
<evidence type="ECO:0000313" key="1">
    <source>
        <dbReference type="EMBL" id="TFE83631.1"/>
    </source>
</evidence>
<keyword evidence="2" id="KW-1185">Reference proteome</keyword>
<organism evidence="1 2">
    <name type="scientific">Paenibacillus athensensis</name>
    <dbReference type="NCBI Taxonomy" id="1967502"/>
    <lineage>
        <taxon>Bacteria</taxon>
        <taxon>Bacillati</taxon>
        <taxon>Bacillota</taxon>
        <taxon>Bacilli</taxon>
        <taxon>Bacillales</taxon>
        <taxon>Paenibacillaceae</taxon>
        <taxon>Paenibacillus</taxon>
    </lineage>
</organism>
<dbReference type="AlphaFoldDB" id="A0A4Y8PT18"/>
<name>A0A4Y8PT18_9BACL</name>
<evidence type="ECO:0000313" key="2">
    <source>
        <dbReference type="Proteomes" id="UP000298246"/>
    </source>
</evidence>
<sequence length="125" mass="14361">MTLFEECIEALDSPIILNKTETQEEFNRFREAFSFSHGRIDWSRVEGRKPIEVVSDILTRVNANAGDFLIIWDNARLPIVKSNLNSILRSLDDVLAVSFDTWLYRPDDGTIIEFFHEGDVTIGKV</sequence>
<comment type="caution">
    <text evidence="1">The sequence shown here is derived from an EMBL/GenBank/DDBJ whole genome shotgun (WGS) entry which is preliminary data.</text>
</comment>
<dbReference type="Proteomes" id="UP000298246">
    <property type="component" value="Unassembled WGS sequence"/>
</dbReference>
<accession>A0A4Y8PT18</accession>
<dbReference type="Pfam" id="PF24172">
    <property type="entry name" value="CdiI_ImmP"/>
    <property type="match status" value="1"/>
</dbReference>
<dbReference type="CDD" id="cd20693">
    <property type="entry name" value="CdiI_EcoliA0-like"/>
    <property type="match status" value="1"/>
</dbReference>